<dbReference type="STRING" id="87229.A0A4Z1KSR7"/>
<keyword evidence="8" id="KW-1185">Reference proteome</keyword>
<dbReference type="InterPro" id="IPR011141">
    <property type="entry name" value="Polyketide_synthase_type-III"/>
</dbReference>
<dbReference type="InterPro" id="IPR001099">
    <property type="entry name" value="Chalcone/stilbene_synt_N"/>
</dbReference>
<comment type="caution">
    <text evidence="7">The sequence shown here is derived from an EMBL/GenBank/DDBJ whole genome shotgun (WGS) entry which is preliminary data.</text>
</comment>
<proteinExistence type="inferred from homology"/>
<sequence length="500" mass="53811">MSNDTEGQNAQQQSTTQNGFGNLNLSIVGLGVEYPPFLLAPADLDTLTKRHYPDSPAMKKVCTINNFTGIETRSAIGTVDHPMANMNRAPTIAELCSIFLKDGVALAVTACRKALHEAHLDPSDITHVVSTTCTNSANPGYDHFVCKALGITQPVEKVLLHGIGCSGGLASLRTAANLALGHSFRGKKARVLVMALEISSLLVRSELDSVHELQETRIGVTLFSDCASACVLSNGIGGMGEEESVYDLLGWEHKMIPDTEHDLGFDVDPLGWKVILSPRVPKLAAEAVSPSYHSLISNLRFFPSEYRNPADFDWALHPGGATILTGVEKAMSISPEHMRASYDTYMKHGNSSSATIFSVLDRLRCKDMDGLTPNSRGPKEMIVGCAFGPGIALEMCMLKRNLDHVKRKWDGGVQSGVGGEVTPPLTESEGGTRSVSGSEGEVEVQDLQKVKEEGEKLNQKLKTVEPGVLEQNARLGEDGKGNVNETLNSLEEAMDGVDLD</sequence>
<accession>A0A4Z1KSR7</accession>
<dbReference type="EMBL" id="PQXO01000314">
    <property type="protein sequence ID" value="TGO86299.1"/>
    <property type="molecule type" value="Genomic_DNA"/>
</dbReference>
<dbReference type="GO" id="GO:0016747">
    <property type="term" value="F:acyltransferase activity, transferring groups other than amino-acyl groups"/>
    <property type="evidence" value="ECO:0007669"/>
    <property type="project" value="InterPro"/>
</dbReference>
<dbReference type="Pfam" id="PF00195">
    <property type="entry name" value="Chal_sti_synt_N"/>
    <property type="match status" value="1"/>
</dbReference>
<evidence type="ECO:0000256" key="3">
    <source>
        <dbReference type="RuleBase" id="RU003633"/>
    </source>
</evidence>
<dbReference type="GO" id="GO:0030639">
    <property type="term" value="P:polyketide biosynthetic process"/>
    <property type="evidence" value="ECO:0007669"/>
    <property type="project" value="TreeGrafter"/>
</dbReference>
<dbReference type="AlphaFoldDB" id="A0A4Z1KSR7"/>
<evidence type="ECO:0000256" key="1">
    <source>
        <dbReference type="ARBA" id="ARBA00005531"/>
    </source>
</evidence>
<evidence type="ECO:0000313" key="7">
    <source>
        <dbReference type="EMBL" id="TGO86299.1"/>
    </source>
</evidence>
<feature type="domain" description="Chalcone/stilbene synthase N-terminal" evidence="5">
    <location>
        <begin position="80"/>
        <end position="232"/>
    </location>
</feature>
<dbReference type="PANTHER" id="PTHR11877">
    <property type="entry name" value="HYDROXYMETHYLGLUTARYL-COA SYNTHASE"/>
    <property type="match status" value="1"/>
</dbReference>
<gene>
    <name evidence="7" type="ORF">BPOR_0315g00070</name>
</gene>
<name>A0A4Z1KSR7_9HELO</name>
<evidence type="ECO:0000313" key="8">
    <source>
        <dbReference type="Proteomes" id="UP000297280"/>
    </source>
</evidence>
<reference evidence="7 8" key="1">
    <citation type="submission" date="2017-12" db="EMBL/GenBank/DDBJ databases">
        <title>Comparative genomics of Botrytis spp.</title>
        <authorList>
            <person name="Valero-Jimenez C.A."/>
            <person name="Tapia P."/>
            <person name="Veloso J."/>
            <person name="Silva-Moreno E."/>
            <person name="Staats M."/>
            <person name="Valdes J.H."/>
            <person name="Van Kan J.A.L."/>
        </authorList>
    </citation>
    <scope>NUCLEOTIDE SEQUENCE [LARGE SCALE GENOMIC DNA]</scope>
    <source>
        <strain evidence="7 8">MUCL3349</strain>
    </source>
</reference>
<dbReference type="SUPFAM" id="SSF53901">
    <property type="entry name" value="Thiolase-like"/>
    <property type="match status" value="2"/>
</dbReference>
<dbReference type="Proteomes" id="UP000297280">
    <property type="component" value="Unassembled WGS sequence"/>
</dbReference>
<dbReference type="InterPro" id="IPR012328">
    <property type="entry name" value="Chalcone/stilbene_synt_C"/>
</dbReference>
<evidence type="ECO:0000256" key="4">
    <source>
        <dbReference type="SAM" id="MobiDB-lite"/>
    </source>
</evidence>
<evidence type="ECO:0008006" key="9">
    <source>
        <dbReference type="Google" id="ProtNLM"/>
    </source>
</evidence>
<organism evidence="7 8">
    <name type="scientific">Botrytis porri</name>
    <dbReference type="NCBI Taxonomy" id="87229"/>
    <lineage>
        <taxon>Eukaryota</taxon>
        <taxon>Fungi</taxon>
        <taxon>Dikarya</taxon>
        <taxon>Ascomycota</taxon>
        <taxon>Pezizomycotina</taxon>
        <taxon>Leotiomycetes</taxon>
        <taxon>Helotiales</taxon>
        <taxon>Sclerotiniaceae</taxon>
        <taxon>Botrytis</taxon>
    </lineage>
</organism>
<evidence type="ECO:0000259" key="5">
    <source>
        <dbReference type="Pfam" id="PF00195"/>
    </source>
</evidence>
<dbReference type="CDD" id="cd00831">
    <property type="entry name" value="CHS_like"/>
    <property type="match status" value="1"/>
</dbReference>
<dbReference type="PANTHER" id="PTHR11877:SF46">
    <property type="entry name" value="TYPE III POLYKETIDE SYNTHASE A"/>
    <property type="match status" value="1"/>
</dbReference>
<feature type="domain" description="Chalcone/stilbene synthase C-terminal" evidence="6">
    <location>
        <begin position="254"/>
        <end position="399"/>
    </location>
</feature>
<keyword evidence="3" id="KW-0012">Acyltransferase</keyword>
<comment type="similarity">
    <text evidence="1 3">Belongs to the thiolase-like superfamily. Chalcone/stilbene synthases family.</text>
</comment>
<dbReference type="InterPro" id="IPR016039">
    <property type="entry name" value="Thiolase-like"/>
</dbReference>
<keyword evidence="2 3" id="KW-0808">Transferase</keyword>
<protein>
    <recommendedName>
        <fullName evidence="9">Chalcone/stilbene synthase N-terminal domain-containing protein</fullName>
    </recommendedName>
</protein>
<evidence type="ECO:0000259" key="6">
    <source>
        <dbReference type="Pfam" id="PF02797"/>
    </source>
</evidence>
<dbReference type="Gene3D" id="3.40.47.10">
    <property type="match status" value="2"/>
</dbReference>
<feature type="region of interest" description="Disordered" evidence="4">
    <location>
        <begin position="411"/>
        <end position="446"/>
    </location>
</feature>
<dbReference type="Pfam" id="PF02797">
    <property type="entry name" value="Chal_sti_synt_C"/>
    <property type="match status" value="1"/>
</dbReference>
<evidence type="ECO:0000256" key="2">
    <source>
        <dbReference type="ARBA" id="ARBA00022679"/>
    </source>
</evidence>